<name>A0ABV8BAA5_9BACI</name>
<dbReference type="RefSeq" id="WP_377918829.1">
    <property type="nucleotide sequence ID" value="NZ_JBHRZT010000073.1"/>
</dbReference>
<keyword evidence="1" id="KW-0732">Signal</keyword>
<evidence type="ECO:0000256" key="1">
    <source>
        <dbReference type="SAM" id="SignalP"/>
    </source>
</evidence>
<comment type="caution">
    <text evidence="2">The sequence shown here is derived from an EMBL/GenBank/DDBJ whole genome shotgun (WGS) entry which is preliminary data.</text>
</comment>
<evidence type="ECO:0000313" key="2">
    <source>
        <dbReference type="EMBL" id="MFC3886402.1"/>
    </source>
</evidence>
<reference evidence="3" key="1">
    <citation type="journal article" date="2019" name="Int. J. Syst. Evol. Microbiol.">
        <title>The Global Catalogue of Microorganisms (GCM) 10K type strain sequencing project: providing services to taxonomists for standard genome sequencing and annotation.</title>
        <authorList>
            <consortium name="The Broad Institute Genomics Platform"/>
            <consortium name="The Broad Institute Genome Sequencing Center for Infectious Disease"/>
            <person name="Wu L."/>
            <person name="Ma J."/>
        </authorList>
    </citation>
    <scope>NUCLEOTIDE SEQUENCE [LARGE SCALE GENOMIC DNA]</scope>
    <source>
        <strain evidence="3">CCUG 61889</strain>
    </source>
</reference>
<keyword evidence="3" id="KW-1185">Reference proteome</keyword>
<organism evidence="2 3">
    <name type="scientific">Bacillus songklensis</name>
    <dbReference type="NCBI Taxonomy" id="1069116"/>
    <lineage>
        <taxon>Bacteria</taxon>
        <taxon>Bacillati</taxon>
        <taxon>Bacillota</taxon>
        <taxon>Bacilli</taxon>
        <taxon>Bacillales</taxon>
        <taxon>Bacillaceae</taxon>
        <taxon>Bacillus</taxon>
    </lineage>
</organism>
<gene>
    <name evidence="2" type="ORF">ACFOU2_24100</name>
</gene>
<accession>A0ABV8BAA5</accession>
<sequence>MKKAILSLFVLVMSACSGYNSTNDARIEDENGRKLLTTHRDNKEVEEELISYEEFTDQNPNFPNTTPARTTDYEKMREVIEAETPYRLGDLKVNGRDAWVTIHTGKDMSESEKKRAQEIAAKELFEGLPRFHFHVKAVR</sequence>
<feature type="chain" id="PRO_5046870738" description="Sporulation protein" evidence="1">
    <location>
        <begin position="19"/>
        <end position="139"/>
    </location>
</feature>
<proteinExistence type="predicted"/>
<dbReference type="PROSITE" id="PS51257">
    <property type="entry name" value="PROKAR_LIPOPROTEIN"/>
    <property type="match status" value="1"/>
</dbReference>
<evidence type="ECO:0000313" key="3">
    <source>
        <dbReference type="Proteomes" id="UP001595752"/>
    </source>
</evidence>
<dbReference type="Proteomes" id="UP001595752">
    <property type="component" value="Unassembled WGS sequence"/>
</dbReference>
<evidence type="ECO:0008006" key="4">
    <source>
        <dbReference type="Google" id="ProtNLM"/>
    </source>
</evidence>
<protein>
    <recommendedName>
        <fullName evidence="4">Sporulation protein</fullName>
    </recommendedName>
</protein>
<feature type="signal peptide" evidence="1">
    <location>
        <begin position="1"/>
        <end position="18"/>
    </location>
</feature>
<dbReference type="EMBL" id="JBHRZT010000073">
    <property type="protein sequence ID" value="MFC3886402.1"/>
    <property type="molecule type" value="Genomic_DNA"/>
</dbReference>